<dbReference type="InterPro" id="IPR045163">
    <property type="entry name" value="Focadhesin/RST1"/>
</dbReference>
<dbReference type="GO" id="GO:0060147">
    <property type="term" value="P:regulation of post-transcriptional gene silencing"/>
    <property type="evidence" value="ECO:0007669"/>
    <property type="project" value="InterPro"/>
</dbReference>
<dbReference type="PANTHER" id="PTHR16212:SF4">
    <property type="entry name" value="FOCADHESIN"/>
    <property type="match status" value="1"/>
</dbReference>
<dbReference type="STRING" id="56216.A0A1A6HN40"/>
<keyword evidence="2" id="KW-1185">Reference proteome</keyword>
<protein>
    <recommendedName>
        <fullName evidence="3">DUF3730 domain-containing protein</fullName>
    </recommendedName>
</protein>
<dbReference type="PANTHER" id="PTHR16212">
    <property type="entry name" value="FOCADHESIN FAMILY MEMBER"/>
    <property type="match status" value="1"/>
</dbReference>
<gene>
    <name evidence="1" type="ORF">A6R68_21950</name>
</gene>
<dbReference type="OrthoDB" id="6125419at2759"/>
<reference evidence="1 2" key="1">
    <citation type="submission" date="2016-06" db="EMBL/GenBank/DDBJ databases">
        <title>The Draft Genome Sequence and Annotation of the Desert Woodrat Neotoma lepida.</title>
        <authorList>
            <person name="Campbell M."/>
            <person name="Oakeson K.F."/>
            <person name="Yandell M."/>
            <person name="Halpert J.R."/>
            <person name="Dearing D."/>
        </authorList>
    </citation>
    <scope>NUCLEOTIDE SEQUENCE [LARGE SCALE GENOMIC DNA]</scope>
    <source>
        <strain evidence="1">417</strain>
        <tissue evidence="1">Liver</tissue>
    </source>
</reference>
<dbReference type="EMBL" id="LZPO01017798">
    <property type="protein sequence ID" value="OBS79848.1"/>
    <property type="molecule type" value="Genomic_DNA"/>
</dbReference>
<comment type="caution">
    <text evidence="1">The sequence shown here is derived from an EMBL/GenBank/DDBJ whole genome shotgun (WGS) entry which is preliminary data.</text>
</comment>
<evidence type="ECO:0000313" key="1">
    <source>
        <dbReference type="EMBL" id="OBS79848.1"/>
    </source>
</evidence>
<organism evidence="1 2">
    <name type="scientific">Neotoma lepida</name>
    <name type="common">Desert woodrat</name>
    <dbReference type="NCBI Taxonomy" id="56216"/>
    <lineage>
        <taxon>Eukaryota</taxon>
        <taxon>Metazoa</taxon>
        <taxon>Chordata</taxon>
        <taxon>Craniata</taxon>
        <taxon>Vertebrata</taxon>
        <taxon>Euteleostomi</taxon>
        <taxon>Mammalia</taxon>
        <taxon>Eutheria</taxon>
        <taxon>Euarchontoglires</taxon>
        <taxon>Glires</taxon>
        <taxon>Rodentia</taxon>
        <taxon>Myomorpha</taxon>
        <taxon>Muroidea</taxon>
        <taxon>Cricetidae</taxon>
        <taxon>Neotominae</taxon>
        <taxon>Neotoma</taxon>
    </lineage>
</organism>
<feature type="non-terminal residue" evidence="1">
    <location>
        <position position="1"/>
    </location>
</feature>
<name>A0A1A6HN40_NEOLE</name>
<feature type="non-terminal residue" evidence="1">
    <location>
        <position position="220"/>
    </location>
</feature>
<proteinExistence type="predicted"/>
<dbReference type="AlphaFoldDB" id="A0A1A6HN40"/>
<accession>A0A1A6HN40</accession>
<evidence type="ECO:0008006" key="3">
    <source>
        <dbReference type="Google" id="ProtNLM"/>
    </source>
</evidence>
<evidence type="ECO:0000313" key="2">
    <source>
        <dbReference type="Proteomes" id="UP000092124"/>
    </source>
</evidence>
<dbReference type="Proteomes" id="UP000092124">
    <property type="component" value="Unassembled WGS sequence"/>
</dbReference>
<sequence>TAALNLLWEKCCSDNVVVRTACCEGLVALVAQGHAEFSYVLNGILNLIPSTRCPSHQEKDWASVSSRDFPVKLVIIGIALLLLQTPASQQKPILNLALKLLSLAEGQKIPKASLLLVVPLLQILSSSALEDCLAMGEEGPSRQQLALNLLEVLQRECYSDDHHMISCRLTFPVSSMYGSIFTTWRLLEVIGEECAASDWLAAVESLLPVTTVIPTHVFLL</sequence>